<dbReference type="STRING" id="499555.BJL86_0629"/>
<dbReference type="InterPro" id="IPR024516">
    <property type="entry name" value="Mce_C"/>
</dbReference>
<sequence>MSRRSRETTDGAFAVRGIAAALLFVLLGGLLVAKGAGVLNMDVEVTAQLPAGAGRVPNNAQVTYHGLPVGKVRSSDGKSIGDKLPGAYLTLQIGKTHAAQIPADAVVRAVPRTLFGDVEIDLRDPPSHTGTGLRDGAELAFDDSEEAVQLYDVYTRTVDVLGALEPEKLQTTMTALAQALDGRGKTLGQMIDDADSAGAQLMPGLEKLAEATPEIAVLFRDIDGATPELLETLDNATQTSQLVLDRENSIRNVLGAGLNISRSGSDFLGDNVGNASKVINDSTTITGAVSSVPNSLSTTIRGMDDFADKGKTVFATGLFDITAVPSFQDPMPYDASDCPQVGALRGVSCGNVVNVTREREQLGELQELSDPDSGEVAAATTPMWTMAAPMTRGLEVHPR</sequence>
<evidence type="ECO:0000259" key="1">
    <source>
        <dbReference type="Pfam" id="PF02470"/>
    </source>
</evidence>
<dbReference type="RefSeq" id="WP_067477492.1">
    <property type="nucleotide sequence ID" value="NZ_CP015961.1"/>
</dbReference>
<dbReference type="InterPro" id="IPR003399">
    <property type="entry name" value="Mce/MlaD"/>
</dbReference>
<dbReference type="AlphaFoldDB" id="A0A173LJ00"/>
<dbReference type="Pfam" id="PF11887">
    <property type="entry name" value="Mce4_CUP1"/>
    <property type="match status" value="1"/>
</dbReference>
<dbReference type="PANTHER" id="PTHR33371:SF19">
    <property type="entry name" value="MCE-FAMILY PROTEIN MCE4A"/>
    <property type="match status" value="1"/>
</dbReference>
<evidence type="ECO:0000259" key="2">
    <source>
        <dbReference type="Pfam" id="PF11887"/>
    </source>
</evidence>
<dbReference type="PANTHER" id="PTHR33371">
    <property type="entry name" value="INTERMEMBRANE PHOSPHOLIPID TRANSPORT SYSTEM BINDING PROTEIN MLAD-RELATED"/>
    <property type="match status" value="1"/>
</dbReference>
<dbReference type="EMBL" id="CP015961">
    <property type="protein sequence ID" value="ANI91431.1"/>
    <property type="molecule type" value="Genomic_DNA"/>
</dbReference>
<reference evidence="3 4" key="1">
    <citation type="submission" date="2016-06" db="EMBL/GenBank/DDBJ databases">
        <title>Complete genome sequence of a saline-alkali tolerant type strain Dietzia timorensis ID05-A0528T.</title>
        <authorList>
            <person name="Wu X."/>
        </authorList>
    </citation>
    <scope>NUCLEOTIDE SEQUENCE [LARGE SCALE GENOMIC DNA]</scope>
    <source>
        <strain evidence="3 4">ID05-A0528</strain>
    </source>
</reference>
<accession>A0A173LJ00</accession>
<dbReference type="OrthoDB" id="4571090at2"/>
<dbReference type="Pfam" id="PF02470">
    <property type="entry name" value="MlaD"/>
    <property type="match status" value="1"/>
</dbReference>
<evidence type="ECO:0000313" key="3">
    <source>
        <dbReference type="EMBL" id="ANI91431.1"/>
    </source>
</evidence>
<gene>
    <name evidence="3" type="ORF">BJL86_0629</name>
</gene>
<evidence type="ECO:0000313" key="4">
    <source>
        <dbReference type="Proteomes" id="UP000186104"/>
    </source>
</evidence>
<organism evidence="3 4">
    <name type="scientific">Dietzia timorensis</name>
    <dbReference type="NCBI Taxonomy" id="499555"/>
    <lineage>
        <taxon>Bacteria</taxon>
        <taxon>Bacillati</taxon>
        <taxon>Actinomycetota</taxon>
        <taxon>Actinomycetes</taxon>
        <taxon>Mycobacteriales</taxon>
        <taxon>Dietziaceae</taxon>
        <taxon>Dietzia</taxon>
    </lineage>
</organism>
<protein>
    <submittedName>
        <fullName evidence="3">Uncharacterized protein</fullName>
    </submittedName>
</protein>
<name>A0A173LJ00_9ACTN</name>
<feature type="domain" description="Mammalian cell entry C-terminal" evidence="2">
    <location>
        <begin position="132"/>
        <end position="316"/>
    </location>
</feature>
<dbReference type="GO" id="GO:0005576">
    <property type="term" value="C:extracellular region"/>
    <property type="evidence" value="ECO:0007669"/>
    <property type="project" value="TreeGrafter"/>
</dbReference>
<proteinExistence type="predicted"/>
<keyword evidence="4" id="KW-1185">Reference proteome</keyword>
<feature type="domain" description="Mce/MlaD" evidence="1">
    <location>
        <begin position="43"/>
        <end position="123"/>
    </location>
</feature>
<dbReference type="GO" id="GO:0051701">
    <property type="term" value="P:biological process involved in interaction with host"/>
    <property type="evidence" value="ECO:0007669"/>
    <property type="project" value="TreeGrafter"/>
</dbReference>
<dbReference type="Proteomes" id="UP000186104">
    <property type="component" value="Chromosome"/>
</dbReference>
<dbReference type="InterPro" id="IPR052336">
    <property type="entry name" value="MlaD_Phospholipid_Transporter"/>
</dbReference>
<dbReference type="KEGG" id="dtm:BJL86_0629"/>